<dbReference type="Proteomes" id="UP000002968">
    <property type="component" value="Unassembled WGS sequence"/>
</dbReference>
<evidence type="ECO:0000313" key="1">
    <source>
        <dbReference type="EMBL" id="EFL43223.1"/>
    </source>
</evidence>
<dbReference type="EMBL" id="GG657758">
    <property type="protein sequence ID" value="EFL43223.1"/>
    <property type="molecule type" value="Genomic_DNA"/>
</dbReference>
<dbReference type="eggNOG" id="ENOG502ZAJJ">
    <property type="taxonomic scope" value="Bacteria"/>
</dbReference>
<keyword evidence="2" id="KW-1185">Reference proteome</keyword>
<protein>
    <submittedName>
        <fullName evidence="1">Uncharacterized protein</fullName>
    </submittedName>
</protein>
<sequence length="372" mass="39778">MWAERLDGVVRLPEDLAGELSLAGLATGSVEEVLNPRRTPWISRTTALRPDKDGRLVPDDPRALPGRHHLTRAVTALAGLAYSLPYGHPLRAVLPAGLAALRRRVADPELLLDLDLEWTEKGSSTAVELRKAYGMPATGGAGAHGLTPVGEALVLRPWYGDQEAVLVRTGALTTADDPVFGLVEGIVGTARGDGMRALRTILGDELARALAAGTDAEGPAGYAQDPSLCVPGLVTEVAGAHGLGEDAAALYLQLLALPDPTDRNCARWTGWKPARMRKARAELAATGLVVEAKRARAGRTLFLPCGWLDLKSPGLPVEVWKQALYPVGGHSRAVPLMPVPELFTRAWERVRAGDAPAYEELTTRATRKGRRR</sequence>
<gene>
    <name evidence="1" type="ORF">SSRG_06027</name>
</gene>
<organism evidence="1 2">
    <name type="scientific">Streptomyces griseoflavus Tu4000</name>
    <dbReference type="NCBI Taxonomy" id="467200"/>
    <lineage>
        <taxon>Bacteria</taxon>
        <taxon>Bacillati</taxon>
        <taxon>Actinomycetota</taxon>
        <taxon>Actinomycetes</taxon>
        <taxon>Kitasatosporales</taxon>
        <taxon>Streptomycetaceae</taxon>
        <taxon>Streptomyces</taxon>
    </lineage>
</organism>
<name>D9XLR7_9ACTN</name>
<dbReference type="AlphaFoldDB" id="D9XLR7"/>
<evidence type="ECO:0000313" key="2">
    <source>
        <dbReference type="Proteomes" id="UP000002968"/>
    </source>
</evidence>
<reference evidence="1" key="1">
    <citation type="submission" date="2009-02" db="EMBL/GenBank/DDBJ databases">
        <title>Annotation of Streptomyces griseoflavus strain Tu4000.</title>
        <authorList>
            <consortium name="The Broad Institute Genome Sequencing Platform"/>
            <consortium name="Broad Institute Microbial Sequencing Center"/>
            <person name="Fischbach M."/>
            <person name="Godfrey P."/>
            <person name="Ward D."/>
            <person name="Young S."/>
            <person name="Zeng Q."/>
            <person name="Koehrsen M."/>
            <person name="Alvarado L."/>
            <person name="Berlin A.M."/>
            <person name="Bochicchio J."/>
            <person name="Borenstein D."/>
            <person name="Chapman S.B."/>
            <person name="Chen Z."/>
            <person name="Engels R."/>
            <person name="Freedman E."/>
            <person name="Gellesch M."/>
            <person name="Goldberg J."/>
            <person name="Griggs A."/>
            <person name="Gujja S."/>
            <person name="Heilman E.R."/>
            <person name="Heiman D.I."/>
            <person name="Hepburn T.A."/>
            <person name="Howarth C."/>
            <person name="Jen D."/>
            <person name="Larson L."/>
            <person name="Lewis B."/>
            <person name="Mehta T."/>
            <person name="Park D."/>
            <person name="Pearson M."/>
            <person name="Richards J."/>
            <person name="Roberts A."/>
            <person name="Saif S."/>
            <person name="Shea T.D."/>
            <person name="Shenoy N."/>
            <person name="Sisk P."/>
            <person name="Stolte C."/>
            <person name="Sykes S.N."/>
            <person name="Thomson T."/>
            <person name="Walk T."/>
            <person name="White J."/>
            <person name="Yandava C."/>
            <person name="Straight P."/>
            <person name="Clardy J."/>
            <person name="Hung D."/>
            <person name="Kolter R."/>
            <person name="Mekalanos J."/>
            <person name="Walker S."/>
            <person name="Walsh C.T."/>
            <person name="Wieland-Brown L.C."/>
            <person name="Haas B."/>
            <person name="Nusbaum C."/>
            <person name="Birren B."/>
        </authorList>
    </citation>
    <scope>NUCLEOTIDE SEQUENCE [LARGE SCALE GENOMIC DNA]</scope>
    <source>
        <strain evidence="1">Tu4000</strain>
    </source>
</reference>
<proteinExistence type="predicted"/>
<dbReference type="HOGENOM" id="CLU_743775_0_0_11"/>
<accession>D9XLR7</accession>
<dbReference type="STRING" id="467200.SSRG_06027"/>